<dbReference type="EC" id="2.7.11.1" evidence="1"/>
<evidence type="ECO:0000313" key="4">
    <source>
        <dbReference type="EMBL" id="CAD5228992.1"/>
    </source>
</evidence>
<name>A0A811LP99_9BILA</name>
<reference evidence="4" key="1">
    <citation type="submission" date="2020-09" db="EMBL/GenBank/DDBJ databases">
        <authorList>
            <person name="Kikuchi T."/>
        </authorList>
    </citation>
    <scope>NUCLEOTIDE SEQUENCE</scope>
    <source>
        <strain evidence="4">SH1</strain>
    </source>
</reference>
<dbReference type="SUPFAM" id="SSF56112">
    <property type="entry name" value="Protein kinase-like (PK-like)"/>
    <property type="match status" value="1"/>
</dbReference>
<feature type="compositionally biased region" description="Polar residues" evidence="2">
    <location>
        <begin position="413"/>
        <end position="423"/>
    </location>
</feature>
<evidence type="ECO:0000313" key="5">
    <source>
        <dbReference type="Proteomes" id="UP000614601"/>
    </source>
</evidence>
<dbReference type="InterPro" id="IPR050235">
    <property type="entry name" value="CK1_Ser-Thr_kinase"/>
</dbReference>
<evidence type="ECO:0000259" key="3">
    <source>
        <dbReference type="PROSITE" id="PS50011"/>
    </source>
</evidence>
<dbReference type="Pfam" id="PF00069">
    <property type="entry name" value="Pkinase"/>
    <property type="match status" value="1"/>
</dbReference>
<dbReference type="Proteomes" id="UP000783686">
    <property type="component" value="Unassembled WGS sequence"/>
</dbReference>
<dbReference type="InterPro" id="IPR000719">
    <property type="entry name" value="Prot_kinase_dom"/>
</dbReference>
<dbReference type="SMART" id="SM00220">
    <property type="entry name" value="S_TKc"/>
    <property type="match status" value="1"/>
</dbReference>
<dbReference type="PROSITE" id="PS00108">
    <property type="entry name" value="PROTEIN_KINASE_ST"/>
    <property type="match status" value="1"/>
</dbReference>
<feature type="domain" description="Protein kinase" evidence="3">
    <location>
        <begin position="45"/>
        <end position="338"/>
    </location>
</feature>
<dbReference type="EMBL" id="CAJFCW020000006">
    <property type="protein sequence ID" value="CAG9125444.1"/>
    <property type="molecule type" value="Genomic_DNA"/>
</dbReference>
<dbReference type="GO" id="GO:0004674">
    <property type="term" value="F:protein serine/threonine kinase activity"/>
    <property type="evidence" value="ECO:0007669"/>
    <property type="project" value="UniProtKB-EC"/>
</dbReference>
<dbReference type="Gene3D" id="1.10.510.10">
    <property type="entry name" value="Transferase(Phosphotransferase) domain 1"/>
    <property type="match status" value="1"/>
</dbReference>
<comment type="caution">
    <text evidence="4">The sequence shown here is derived from an EMBL/GenBank/DDBJ whole genome shotgun (WGS) entry which is preliminary data.</text>
</comment>
<accession>A0A811LP99</accession>
<dbReference type="InterPro" id="IPR008271">
    <property type="entry name" value="Ser/Thr_kinase_AS"/>
</dbReference>
<keyword evidence="5" id="KW-1185">Reference proteome</keyword>
<dbReference type="EMBL" id="CAJFDH010000006">
    <property type="protein sequence ID" value="CAD5228992.1"/>
    <property type="molecule type" value="Genomic_DNA"/>
</dbReference>
<organism evidence="4 5">
    <name type="scientific">Bursaphelenchus okinawaensis</name>
    <dbReference type="NCBI Taxonomy" id="465554"/>
    <lineage>
        <taxon>Eukaryota</taxon>
        <taxon>Metazoa</taxon>
        <taxon>Ecdysozoa</taxon>
        <taxon>Nematoda</taxon>
        <taxon>Chromadorea</taxon>
        <taxon>Rhabditida</taxon>
        <taxon>Tylenchina</taxon>
        <taxon>Tylenchomorpha</taxon>
        <taxon>Aphelenchoidea</taxon>
        <taxon>Aphelenchoididae</taxon>
        <taxon>Bursaphelenchus</taxon>
    </lineage>
</organism>
<evidence type="ECO:0000256" key="2">
    <source>
        <dbReference type="SAM" id="MobiDB-lite"/>
    </source>
</evidence>
<feature type="region of interest" description="Disordered" evidence="2">
    <location>
        <begin position="413"/>
        <end position="436"/>
    </location>
</feature>
<dbReference type="PROSITE" id="PS50011">
    <property type="entry name" value="PROTEIN_KINASE_DOM"/>
    <property type="match status" value="1"/>
</dbReference>
<dbReference type="GO" id="GO:0005524">
    <property type="term" value="F:ATP binding"/>
    <property type="evidence" value="ECO:0007669"/>
    <property type="project" value="InterPro"/>
</dbReference>
<dbReference type="InterPro" id="IPR011009">
    <property type="entry name" value="Kinase-like_dom_sf"/>
</dbReference>
<gene>
    <name evidence="4" type="ORF">BOKJ2_LOCUS13051</name>
</gene>
<dbReference type="PANTHER" id="PTHR11909">
    <property type="entry name" value="CASEIN KINASE-RELATED"/>
    <property type="match status" value="1"/>
</dbReference>
<dbReference type="AlphaFoldDB" id="A0A811LP99"/>
<protein>
    <recommendedName>
        <fullName evidence="1">non-specific serine/threonine protein kinase</fullName>
        <ecNumber evidence="1">2.7.11.1</ecNumber>
    </recommendedName>
</protein>
<evidence type="ECO:0000256" key="1">
    <source>
        <dbReference type="ARBA" id="ARBA00012513"/>
    </source>
</evidence>
<dbReference type="Proteomes" id="UP000614601">
    <property type="component" value="Unassembled WGS sequence"/>
</dbReference>
<proteinExistence type="predicted"/>
<dbReference type="CDD" id="cd14016">
    <property type="entry name" value="STKc_CK1"/>
    <property type="match status" value="1"/>
</dbReference>
<dbReference type="OrthoDB" id="5871645at2759"/>
<sequence length="570" mass="66376">MACGQVQCQIPEKNWNVDNWNNEVFKYERDTLIKNKLGLIVNKRYEIVQRIDAGAFGSTYVGEDLMNNRQRVAVKFDTGRPEFTRSKRDENHLKYEFEVYKSALYNEGSDTVEGYAKVHWFGYQYKHNILVMELLGASVASLFNFCNRKFGWQTILSLAQQMLHRIRHLHYRGFIHRDIKPENFLMGLNQKETTCYLIDFGLARRYRYRNNEDRKLKHIPFKRGRSFIGTAKYASINSHRNVELSRRDDLESLGYVIIEMMNGSLPWKNICRRNQVSKQLTFQRIRVSKEQTNWRDVCPPMADFIRYCREMSFTEEPDYDRVLFLLRKGISEQPHNEFGLLGPKCDSCSVVKCQRLTKSMFEDSGLQDLNSLTTEMTLNDREDDDIEEEPSDNHLNHNVPSDGLKPCLSAQTELRSVSPASSMRTREEEETESVASCQHCRERQQQFFDQESVGGLKLSWQIWRDSNAENKFEYDNRFGWTLPCIRPNQYKNLVPPHPPPSLPVKQCVNIYTIPPPPFHIPPPTHVYTPFNVCSPFVAAGMIARPIHGPQPFPPPFCMIPHNPGPSFVPI</sequence>